<proteinExistence type="predicted"/>
<reference evidence="2 3" key="1">
    <citation type="submission" date="2023-09" db="EMBL/GenBank/DDBJ databases">
        <authorList>
            <person name="Wang M."/>
        </authorList>
    </citation>
    <scope>NUCLEOTIDE SEQUENCE [LARGE SCALE GENOMIC DNA]</scope>
    <source>
        <strain evidence="2">GT-2023</strain>
        <tissue evidence="2">Liver</tissue>
    </source>
</reference>
<comment type="caution">
    <text evidence="2">The sequence shown here is derived from an EMBL/GenBank/DDBJ whole genome shotgun (WGS) entry which is preliminary data.</text>
</comment>
<feature type="compositionally biased region" description="Basic and acidic residues" evidence="1">
    <location>
        <begin position="13"/>
        <end position="26"/>
    </location>
</feature>
<evidence type="ECO:0000313" key="3">
    <source>
        <dbReference type="Proteomes" id="UP001558613"/>
    </source>
</evidence>
<evidence type="ECO:0000256" key="1">
    <source>
        <dbReference type="SAM" id="MobiDB-lite"/>
    </source>
</evidence>
<gene>
    <name evidence="2" type="ORF">QQF64_034918</name>
</gene>
<accession>A0ABR3NEA6</accession>
<dbReference type="Proteomes" id="UP001558613">
    <property type="component" value="Unassembled WGS sequence"/>
</dbReference>
<feature type="region of interest" description="Disordered" evidence="1">
    <location>
        <begin position="1"/>
        <end position="26"/>
    </location>
</feature>
<evidence type="ECO:0000313" key="2">
    <source>
        <dbReference type="EMBL" id="KAL1275295.1"/>
    </source>
</evidence>
<organism evidence="2 3">
    <name type="scientific">Cirrhinus molitorella</name>
    <name type="common">mud carp</name>
    <dbReference type="NCBI Taxonomy" id="172907"/>
    <lineage>
        <taxon>Eukaryota</taxon>
        <taxon>Metazoa</taxon>
        <taxon>Chordata</taxon>
        <taxon>Craniata</taxon>
        <taxon>Vertebrata</taxon>
        <taxon>Euteleostomi</taxon>
        <taxon>Actinopterygii</taxon>
        <taxon>Neopterygii</taxon>
        <taxon>Teleostei</taxon>
        <taxon>Ostariophysi</taxon>
        <taxon>Cypriniformes</taxon>
        <taxon>Cyprinidae</taxon>
        <taxon>Labeoninae</taxon>
        <taxon>Labeonini</taxon>
        <taxon>Cirrhinus</taxon>
    </lineage>
</organism>
<protein>
    <submittedName>
        <fullName evidence="2">Uncharacterized protein</fullName>
    </submittedName>
</protein>
<dbReference type="EMBL" id="JAYMGO010000004">
    <property type="protein sequence ID" value="KAL1275295.1"/>
    <property type="molecule type" value="Genomic_DNA"/>
</dbReference>
<sequence>MSVDFSMFGSRGSVREKTSRRSPAERGRGRLIFPRLLAHSYIIILSPRIKQTAACCPHSWEPAENVRHGAQAMHFTSTS</sequence>
<keyword evidence="3" id="KW-1185">Reference proteome</keyword>
<name>A0ABR3NEA6_9TELE</name>